<dbReference type="CDD" id="cd08500">
    <property type="entry name" value="PBP2_NikA_DppA_OppA_like_4"/>
    <property type="match status" value="1"/>
</dbReference>
<sequence>MGTAIPRRRRRGYAVAARSRRRPRRAGPTFGRCQRATPLISRRTVLGLMASAFLPGTSRAGDLEPEFLQPQLKARALPALAERLPKSPRALNLAAMGRQPGQYGGTLRMIIGSQKDIRMMTIYGYARLVGYDEKLNMQPDILESFDVADDRVFTFKIREGHKWSDGSLLTPEDFRYCWEDVWLNDELSQGGLAPALLADGKPPRFDIVDPSTVRYSWDAPNPDFLPKLAAASPLSLVLPAAYLKQFHKKYQDPFRLSGLMTENRVHKWTLLHIRMSRQYRPENPDLPTLDPWQNRTKPPAEQFIFERNPFFHRIDENGRQLPYIDRVVMDVSSSAIISAKTGAGESDLQGMGIDFSDYSFLKDAEKRYPVKLHLWKRTQGSRLALLPNLNCADQVWRGLFRDVRVRRALSLAVDRREINLAVFYGLAQESADTVLPESPLYRPEFAKAWVAHDPDQANALLDEVGLQTRGDDGLRILPDGRPAQVIVETAGESTLETDALELITDHWRKIGIALFIRTSQRDIFRSRALGGQIMMSMWSGIDNGVPTADMNPYQLAPTIDDQLQWPLWGAHYLSHGTLGEAPDLPPVVELVALLKRWNASTEATERAEIWNSMLSIYTDQVFSIGTVNGTLQPVLASSRLRNLPDKALYGYDPTAYFGVYMPDTFWLGET</sequence>
<dbReference type="InterPro" id="IPR039424">
    <property type="entry name" value="SBP_5"/>
</dbReference>
<feature type="region of interest" description="Disordered" evidence="3">
    <location>
        <begin position="1"/>
        <end position="30"/>
    </location>
</feature>
<comment type="similarity">
    <text evidence="2">Belongs to the bacterial solute-binding protein 5 family.</text>
</comment>
<feature type="domain" description="Solute-binding protein family 5" evidence="4">
    <location>
        <begin position="137"/>
        <end position="550"/>
    </location>
</feature>
<dbReference type="EMBL" id="BA000012">
    <property type="protein sequence ID" value="BAB50197.1"/>
    <property type="molecule type" value="Genomic_DNA"/>
</dbReference>
<dbReference type="KEGG" id="mlo:mlr3265"/>
<evidence type="ECO:0000313" key="6">
    <source>
        <dbReference type="Proteomes" id="UP000000552"/>
    </source>
</evidence>
<dbReference type="GO" id="GO:0015833">
    <property type="term" value="P:peptide transport"/>
    <property type="evidence" value="ECO:0007669"/>
    <property type="project" value="TreeGrafter"/>
</dbReference>
<name>Q98GL9_RHILO</name>
<dbReference type="Pfam" id="PF00496">
    <property type="entry name" value="SBP_bac_5"/>
    <property type="match status" value="1"/>
</dbReference>
<evidence type="ECO:0000256" key="1">
    <source>
        <dbReference type="ARBA" id="ARBA00004418"/>
    </source>
</evidence>
<dbReference type="Gene3D" id="3.40.190.10">
    <property type="entry name" value="Periplasmic binding protein-like II"/>
    <property type="match status" value="1"/>
</dbReference>
<evidence type="ECO:0000256" key="3">
    <source>
        <dbReference type="SAM" id="MobiDB-lite"/>
    </source>
</evidence>
<dbReference type="SUPFAM" id="SSF53850">
    <property type="entry name" value="Periplasmic binding protein-like II"/>
    <property type="match status" value="1"/>
</dbReference>
<dbReference type="Proteomes" id="UP000000552">
    <property type="component" value="Chromosome"/>
</dbReference>
<dbReference type="GO" id="GO:1904680">
    <property type="term" value="F:peptide transmembrane transporter activity"/>
    <property type="evidence" value="ECO:0007669"/>
    <property type="project" value="TreeGrafter"/>
</dbReference>
<evidence type="ECO:0000256" key="2">
    <source>
        <dbReference type="ARBA" id="ARBA00005695"/>
    </source>
</evidence>
<dbReference type="AlphaFoldDB" id="Q98GL9"/>
<proteinExistence type="inferred from homology"/>
<dbReference type="PANTHER" id="PTHR30290:SF62">
    <property type="entry name" value="OLIGOPEPTIDE ABC TRANSPORTER, PERIPLASMIC OLIGOPEPTIDE-BINDING PROTEIN"/>
    <property type="match status" value="1"/>
</dbReference>
<evidence type="ECO:0000259" key="4">
    <source>
        <dbReference type="Pfam" id="PF00496"/>
    </source>
</evidence>
<dbReference type="Gene3D" id="3.10.105.10">
    <property type="entry name" value="Dipeptide-binding Protein, Domain 3"/>
    <property type="match status" value="1"/>
</dbReference>
<dbReference type="InterPro" id="IPR000914">
    <property type="entry name" value="SBP_5_dom"/>
</dbReference>
<evidence type="ECO:0000313" key="5">
    <source>
        <dbReference type="EMBL" id="BAB50197.1"/>
    </source>
</evidence>
<reference evidence="5 6" key="1">
    <citation type="journal article" date="2000" name="DNA Res.">
        <title>Complete genome structure of the nitrogen-fixing symbiotic bacterium Mesorhizobium loti.</title>
        <authorList>
            <person name="Kaneko T."/>
            <person name="Nakamura Y."/>
            <person name="Sato S."/>
            <person name="Asamizu E."/>
            <person name="Kato T."/>
            <person name="Sasamoto S."/>
            <person name="Watanabe A."/>
            <person name="Idesawa K."/>
            <person name="Ishikawa A."/>
            <person name="Kawashima K."/>
            <person name="Kimura T."/>
            <person name="Kishida Y."/>
            <person name="Kiyokawa C."/>
            <person name="Kohara M."/>
            <person name="Matsumoto M."/>
            <person name="Matsuno A."/>
            <person name="Mochizuki Y."/>
            <person name="Nakayama S."/>
            <person name="Nakazaki N."/>
            <person name="Shimpo S."/>
            <person name="Sugimoto M."/>
            <person name="Takeuchi C."/>
            <person name="Yamada M."/>
            <person name="Tabata S."/>
        </authorList>
    </citation>
    <scope>NUCLEOTIDE SEQUENCE [LARGE SCALE GENOMIC DNA]</scope>
    <source>
        <strain evidence="6">LMG 29417 / CECT 9101 / MAFF 303099</strain>
    </source>
</reference>
<protein>
    <submittedName>
        <fullName evidence="5">Oligopeptide ABC transporter, periplasmic oligopeptide-binding protein</fullName>
    </submittedName>
</protein>
<organism evidence="5 6">
    <name type="scientific">Mesorhizobium japonicum (strain LMG 29417 / CECT 9101 / MAFF 303099)</name>
    <name type="common">Mesorhizobium loti (strain MAFF 303099)</name>
    <dbReference type="NCBI Taxonomy" id="266835"/>
    <lineage>
        <taxon>Bacteria</taxon>
        <taxon>Pseudomonadati</taxon>
        <taxon>Pseudomonadota</taxon>
        <taxon>Alphaproteobacteria</taxon>
        <taxon>Hyphomicrobiales</taxon>
        <taxon>Phyllobacteriaceae</taxon>
        <taxon>Mesorhizobium</taxon>
    </lineage>
</organism>
<dbReference type="HOGENOM" id="CLU_017028_8_2_5"/>
<dbReference type="PANTHER" id="PTHR30290">
    <property type="entry name" value="PERIPLASMIC BINDING COMPONENT OF ABC TRANSPORTER"/>
    <property type="match status" value="1"/>
</dbReference>
<feature type="compositionally biased region" description="Basic residues" evidence="3">
    <location>
        <begin position="1"/>
        <end position="25"/>
    </location>
</feature>
<comment type="subcellular location">
    <subcellularLocation>
        <location evidence="1">Periplasm</location>
    </subcellularLocation>
</comment>
<accession>Q98GL9</accession>
<gene>
    <name evidence="5" type="ordered locus">mlr3265</name>
</gene>
<dbReference type="eggNOG" id="COG0747">
    <property type="taxonomic scope" value="Bacteria"/>
</dbReference>